<evidence type="ECO:0000313" key="3">
    <source>
        <dbReference type="Proteomes" id="UP000618445"/>
    </source>
</evidence>
<dbReference type="InterPro" id="IPR050508">
    <property type="entry name" value="Methyltransf_Superfamily"/>
</dbReference>
<keyword evidence="3" id="KW-1185">Reference proteome</keyword>
<dbReference type="Pfam" id="PF08241">
    <property type="entry name" value="Methyltransf_11"/>
    <property type="match status" value="1"/>
</dbReference>
<dbReference type="InterPro" id="IPR013216">
    <property type="entry name" value="Methyltransf_11"/>
</dbReference>
<feature type="domain" description="Methyltransferase type 11" evidence="1">
    <location>
        <begin position="45"/>
        <end position="148"/>
    </location>
</feature>
<reference evidence="2 3" key="1">
    <citation type="journal article" date="2020" name="ISME J.">
        <title>Comparative genomics reveals insights into cyanobacterial evolution and habitat adaptation.</title>
        <authorList>
            <person name="Chen M.Y."/>
            <person name="Teng W.K."/>
            <person name="Zhao L."/>
            <person name="Hu C.X."/>
            <person name="Zhou Y.K."/>
            <person name="Han B.P."/>
            <person name="Song L.R."/>
            <person name="Shu W.S."/>
        </authorList>
    </citation>
    <scope>NUCLEOTIDE SEQUENCE [LARGE SCALE GENOMIC DNA]</scope>
    <source>
        <strain evidence="2 3">FACHB-1050</strain>
    </source>
</reference>
<dbReference type="EMBL" id="JACJQY010000062">
    <property type="protein sequence ID" value="MBD2319711.1"/>
    <property type="molecule type" value="Genomic_DNA"/>
</dbReference>
<keyword evidence="2" id="KW-0489">Methyltransferase</keyword>
<gene>
    <name evidence="2" type="ORF">H6G05_23090</name>
</gene>
<dbReference type="GO" id="GO:0008168">
    <property type="term" value="F:methyltransferase activity"/>
    <property type="evidence" value="ECO:0007669"/>
    <property type="project" value="UniProtKB-KW"/>
</dbReference>
<proteinExistence type="predicted"/>
<accession>A0ABR8CIV2</accession>
<dbReference type="GO" id="GO:0032259">
    <property type="term" value="P:methylation"/>
    <property type="evidence" value="ECO:0007669"/>
    <property type="project" value="UniProtKB-KW"/>
</dbReference>
<comment type="caution">
    <text evidence="2">The sequence shown here is derived from an EMBL/GenBank/DDBJ whole genome shotgun (WGS) entry which is preliminary data.</text>
</comment>
<protein>
    <submittedName>
        <fullName evidence="2">Class I SAM-dependent methyltransferase</fullName>
    </submittedName>
</protein>
<sequence length="265" mass="30824">MFEHNHQVYTAREIVQHYSQLCQLQPAEQTILDLLRDEWAGMKMLDIGVGGGRTTQHFSGIVQEYVGIDYSQEMITACQKHFPPFSPSSSQSRVFAVSDARDMSQFADNSFDFILFSFNGLDALSHLDRLQVLQEVSRIGKSGGYFFFSSHSLQGLEQEFNWRKQISLNPLTTYVNLVMWGILRFFNRSISPKQIKSSNHEIIQDESHNFRLKQYYIRPQEQLNQLKADFGNVTMYSWKSGLELTTPQELSDNIDMWLYYLCKIK</sequence>
<dbReference type="RefSeq" id="WP_190581991.1">
    <property type="nucleotide sequence ID" value="NZ_CAWPQU010000059.1"/>
</dbReference>
<evidence type="ECO:0000259" key="1">
    <source>
        <dbReference type="Pfam" id="PF08241"/>
    </source>
</evidence>
<dbReference type="SUPFAM" id="SSF53335">
    <property type="entry name" value="S-adenosyl-L-methionine-dependent methyltransferases"/>
    <property type="match status" value="1"/>
</dbReference>
<dbReference type="PANTHER" id="PTHR42912">
    <property type="entry name" value="METHYLTRANSFERASE"/>
    <property type="match status" value="1"/>
</dbReference>
<evidence type="ECO:0000313" key="2">
    <source>
        <dbReference type="EMBL" id="MBD2319711.1"/>
    </source>
</evidence>
<name>A0ABR8CIV2_9CYAN</name>
<dbReference type="CDD" id="cd02440">
    <property type="entry name" value="AdoMet_MTases"/>
    <property type="match status" value="1"/>
</dbReference>
<dbReference type="InterPro" id="IPR029063">
    <property type="entry name" value="SAM-dependent_MTases_sf"/>
</dbReference>
<dbReference type="Proteomes" id="UP000618445">
    <property type="component" value="Unassembled WGS sequence"/>
</dbReference>
<keyword evidence="2" id="KW-0808">Transferase</keyword>
<dbReference type="Gene3D" id="3.40.50.150">
    <property type="entry name" value="Vaccinia Virus protein VP39"/>
    <property type="match status" value="1"/>
</dbReference>
<organism evidence="2 3">
    <name type="scientific">Phormidium tenue FACHB-1050</name>
    <dbReference type="NCBI Taxonomy" id="2692857"/>
    <lineage>
        <taxon>Bacteria</taxon>
        <taxon>Bacillati</taxon>
        <taxon>Cyanobacteriota</taxon>
        <taxon>Cyanophyceae</taxon>
        <taxon>Oscillatoriophycideae</taxon>
        <taxon>Oscillatoriales</taxon>
        <taxon>Oscillatoriaceae</taxon>
        <taxon>Phormidium</taxon>
    </lineage>
</organism>